<reference evidence="1 2" key="1">
    <citation type="submission" date="2019-08" db="EMBL/GenBank/DDBJ databases">
        <title>Whole genome of Aphis craccivora.</title>
        <authorList>
            <person name="Voronova N.V."/>
            <person name="Shulinski R.S."/>
            <person name="Bandarenka Y.V."/>
            <person name="Zhorov D.G."/>
            <person name="Warner D."/>
        </authorList>
    </citation>
    <scope>NUCLEOTIDE SEQUENCE [LARGE SCALE GENOMIC DNA]</scope>
    <source>
        <strain evidence="1">180601</strain>
        <tissue evidence="1">Whole Body</tissue>
    </source>
</reference>
<dbReference type="OrthoDB" id="6611940at2759"/>
<feature type="non-terminal residue" evidence="1">
    <location>
        <position position="108"/>
    </location>
</feature>
<gene>
    <name evidence="1" type="ORF">FWK35_00021241</name>
</gene>
<protein>
    <submittedName>
        <fullName evidence="1">Uncharacterized protein</fullName>
    </submittedName>
</protein>
<dbReference type="AlphaFoldDB" id="A0A6G0XAB9"/>
<accession>A0A6G0XAB9</accession>
<dbReference type="Proteomes" id="UP000478052">
    <property type="component" value="Unassembled WGS sequence"/>
</dbReference>
<sequence>GEYRTKFERVYPCKSTNTFQTNLYFSKRTSSITEMKGNFTLLKLLDDSYLIDINAASWNLTGDWKPNSMVHLSKNACSSLKTCFGNAWYSFIEDFNFSKSSCPIPPTT</sequence>
<keyword evidence="2" id="KW-1185">Reference proteome</keyword>
<proteinExistence type="predicted"/>
<comment type="caution">
    <text evidence="1">The sequence shown here is derived from an EMBL/GenBank/DDBJ whole genome shotgun (WGS) entry which is preliminary data.</text>
</comment>
<evidence type="ECO:0000313" key="2">
    <source>
        <dbReference type="Proteomes" id="UP000478052"/>
    </source>
</evidence>
<evidence type="ECO:0000313" key="1">
    <source>
        <dbReference type="EMBL" id="KAF0736908.1"/>
    </source>
</evidence>
<name>A0A6G0XAB9_APHCR</name>
<feature type="non-terminal residue" evidence="1">
    <location>
        <position position="1"/>
    </location>
</feature>
<dbReference type="EMBL" id="VUJU01008017">
    <property type="protein sequence ID" value="KAF0736908.1"/>
    <property type="molecule type" value="Genomic_DNA"/>
</dbReference>
<organism evidence="1 2">
    <name type="scientific">Aphis craccivora</name>
    <name type="common">Cowpea aphid</name>
    <dbReference type="NCBI Taxonomy" id="307492"/>
    <lineage>
        <taxon>Eukaryota</taxon>
        <taxon>Metazoa</taxon>
        <taxon>Ecdysozoa</taxon>
        <taxon>Arthropoda</taxon>
        <taxon>Hexapoda</taxon>
        <taxon>Insecta</taxon>
        <taxon>Pterygota</taxon>
        <taxon>Neoptera</taxon>
        <taxon>Paraneoptera</taxon>
        <taxon>Hemiptera</taxon>
        <taxon>Sternorrhyncha</taxon>
        <taxon>Aphidomorpha</taxon>
        <taxon>Aphidoidea</taxon>
        <taxon>Aphididae</taxon>
        <taxon>Aphidini</taxon>
        <taxon>Aphis</taxon>
        <taxon>Aphis</taxon>
    </lineage>
</organism>